<accession>A0A1J5T687</accession>
<sequence>MSNDSSGHLHTVDELGLAEFEPIKEDALKIIEQLRGGAKQRWRLPLVKSAISGLYEKYHLNQTYKLSNELKLCRVRKLVSCARESWLSSADKLGPRKAEEVTDYGRCHHPQQSIGYFSPEENIALSEVNAELDDCISIAIYKLTENLIVVPIGELDFFRRTGQTRLGSAKPEASQPYSQILDEPNGNLRALVDAFFADEFIQRASTKTDYKITASISDLLLNDKNLETQIDAIFYPSVAFRDGYNFAIRPEFVKKNMKLVETETKVVRISEVLGYGIFKYDVLSTLRSVNTTGELEWA</sequence>
<name>A0A1J5T687_9ZZZZ</name>
<evidence type="ECO:0000313" key="1">
    <source>
        <dbReference type="EMBL" id="OIR11736.1"/>
    </source>
</evidence>
<protein>
    <submittedName>
        <fullName evidence="1">Uncharacterized protein</fullName>
    </submittedName>
</protein>
<proteinExistence type="predicted"/>
<dbReference type="EMBL" id="MLJW01000019">
    <property type="protein sequence ID" value="OIR11736.1"/>
    <property type="molecule type" value="Genomic_DNA"/>
</dbReference>
<dbReference type="AlphaFoldDB" id="A0A1J5T687"/>
<organism evidence="1">
    <name type="scientific">mine drainage metagenome</name>
    <dbReference type="NCBI Taxonomy" id="410659"/>
    <lineage>
        <taxon>unclassified sequences</taxon>
        <taxon>metagenomes</taxon>
        <taxon>ecological metagenomes</taxon>
    </lineage>
</organism>
<gene>
    <name evidence="1" type="ORF">GALL_65920</name>
</gene>
<reference evidence="1" key="1">
    <citation type="submission" date="2016-10" db="EMBL/GenBank/DDBJ databases">
        <title>Sequence of Gallionella enrichment culture.</title>
        <authorList>
            <person name="Poehlein A."/>
            <person name="Muehling M."/>
            <person name="Daniel R."/>
        </authorList>
    </citation>
    <scope>NUCLEOTIDE SEQUENCE</scope>
</reference>
<comment type="caution">
    <text evidence="1">The sequence shown here is derived from an EMBL/GenBank/DDBJ whole genome shotgun (WGS) entry which is preliminary data.</text>
</comment>